<evidence type="ECO:0000313" key="1">
    <source>
        <dbReference type="EMBL" id="KAJ9641392.1"/>
    </source>
</evidence>
<reference evidence="1" key="1">
    <citation type="submission" date="2022-10" db="EMBL/GenBank/DDBJ databases">
        <title>Culturing micro-colonial fungi from biological soil crusts in the Mojave desert and describing Neophaeococcomyces mojavensis, and introducing the new genera and species Taxawa tesnikishii.</title>
        <authorList>
            <person name="Kurbessoian T."/>
            <person name="Stajich J.E."/>
        </authorList>
    </citation>
    <scope>NUCLEOTIDE SEQUENCE</scope>
    <source>
        <strain evidence="1">JES_115</strain>
    </source>
</reference>
<gene>
    <name evidence="1" type="ORF">H2199_005362</name>
</gene>
<keyword evidence="2" id="KW-1185">Reference proteome</keyword>
<protein>
    <submittedName>
        <fullName evidence="1">Uncharacterized protein</fullName>
    </submittedName>
</protein>
<accession>A0ACC2Z181</accession>
<comment type="caution">
    <text evidence="1">The sequence shown here is derived from an EMBL/GenBank/DDBJ whole genome shotgun (WGS) entry which is preliminary data.</text>
</comment>
<proteinExistence type="predicted"/>
<sequence length="725" mass="81969">MPDPVVEPDIAEDPNADATLDQAEDCVRTIPNDYRFYRPLNSAHREIRLLIVKPEPADSTAEVVCQIKTVSLDDPEYGGKYECLSYCWGSMTDTLPIKLIYDGLALLDPDGQLHPVWTTYNVTRTLYDALKVYRAQGAAFGIGVRVWADAVCINQSDTVERSQQVGLMRDIYKSAGHTLVWLGDGDEYTDAAMIFALLLSLERNGQDISEWEDGPEKVAGVDRRRIGGIINRSLTLTVEEIGSMGFIIMRKAIQTLFSRPWFRRVWVLQEVFQSLDVAIQCGDKQISWSSILALSIWEERAMEAQGPVLWTEPRIVELMPGVTADMYINEENVNWEMPEIWWILSIWQKRDRVSLSVLLWEMEGFGATDARDRVFALLGIAEETMNTADLPRGFVADYSRSLEQVYTEFTRTIINHYRSLDVLSLINTFRLAKSVGPQRADLPSWVPEYDKPFNNRRAFGYMAKRLYNTSGGRVTPMQDDEASDVLKLRGRIIDHVKTPTKGHDYNNFLTVRTGKDGRAGPELSLGLDVFTNNGLQRLWIEYVASLGTYPTGQDLLEAFIICLLAGRTYYENTLSPEKQEYVSSIDQIPDLLAHFAASWKKKDPDFETLPERCKLYESKQELVSLSEKGNAKEFSSRLLWTCDERCFLVTRGGYIGLCPYGTQAGDVVVSLDGGLVPFIVRMVTGSQDGIEDIHPRYEFVGECYLQGRMHEGGGNGGIEQDFLIQ</sequence>
<organism evidence="1 2">
    <name type="scientific">Coniosporium tulheliwenetii</name>
    <dbReference type="NCBI Taxonomy" id="3383036"/>
    <lineage>
        <taxon>Eukaryota</taxon>
        <taxon>Fungi</taxon>
        <taxon>Dikarya</taxon>
        <taxon>Ascomycota</taxon>
        <taxon>Pezizomycotina</taxon>
        <taxon>Dothideomycetes</taxon>
        <taxon>Dothideomycetes incertae sedis</taxon>
        <taxon>Coniosporium</taxon>
    </lineage>
</organism>
<dbReference type="Proteomes" id="UP001172680">
    <property type="component" value="Unassembled WGS sequence"/>
</dbReference>
<dbReference type="EMBL" id="JAPDRP010000015">
    <property type="protein sequence ID" value="KAJ9641392.1"/>
    <property type="molecule type" value="Genomic_DNA"/>
</dbReference>
<evidence type="ECO:0000313" key="2">
    <source>
        <dbReference type="Proteomes" id="UP001172680"/>
    </source>
</evidence>
<name>A0ACC2Z181_9PEZI</name>